<dbReference type="EMBL" id="JADNYJ010000006">
    <property type="protein sequence ID" value="KAF8910482.1"/>
    <property type="molecule type" value="Genomic_DNA"/>
</dbReference>
<evidence type="ECO:0000256" key="1">
    <source>
        <dbReference type="PROSITE-ProRule" id="PRU00266"/>
    </source>
</evidence>
<dbReference type="PROSITE" id="PS50137">
    <property type="entry name" value="DS_RBD"/>
    <property type="match status" value="1"/>
</dbReference>
<dbReference type="InterPro" id="IPR014720">
    <property type="entry name" value="dsRBD_dom"/>
</dbReference>
<dbReference type="Pfam" id="PF00035">
    <property type="entry name" value="dsrm"/>
    <property type="match status" value="1"/>
</dbReference>
<dbReference type="Gene3D" id="3.30.160.20">
    <property type="match status" value="1"/>
</dbReference>
<accession>A0A9P5NXZ3</accession>
<feature type="domain" description="DRBM" evidence="2">
    <location>
        <begin position="4"/>
        <end position="73"/>
    </location>
</feature>
<organism evidence="3 4">
    <name type="scientific">Gymnopilus junonius</name>
    <name type="common">Spectacular rustgill mushroom</name>
    <name type="synonym">Gymnopilus spectabilis subsp. junonius</name>
    <dbReference type="NCBI Taxonomy" id="109634"/>
    <lineage>
        <taxon>Eukaryota</taxon>
        <taxon>Fungi</taxon>
        <taxon>Dikarya</taxon>
        <taxon>Basidiomycota</taxon>
        <taxon>Agaricomycotina</taxon>
        <taxon>Agaricomycetes</taxon>
        <taxon>Agaricomycetidae</taxon>
        <taxon>Agaricales</taxon>
        <taxon>Agaricineae</taxon>
        <taxon>Hymenogastraceae</taxon>
        <taxon>Gymnopilus</taxon>
    </lineage>
</organism>
<reference evidence="3" key="1">
    <citation type="submission" date="2020-11" db="EMBL/GenBank/DDBJ databases">
        <authorList>
            <consortium name="DOE Joint Genome Institute"/>
            <person name="Ahrendt S."/>
            <person name="Riley R."/>
            <person name="Andreopoulos W."/>
            <person name="LaButti K."/>
            <person name="Pangilinan J."/>
            <person name="Ruiz-duenas F.J."/>
            <person name="Barrasa J.M."/>
            <person name="Sanchez-Garcia M."/>
            <person name="Camarero S."/>
            <person name="Miyauchi S."/>
            <person name="Serrano A."/>
            <person name="Linde D."/>
            <person name="Babiker R."/>
            <person name="Drula E."/>
            <person name="Ayuso-Fernandez I."/>
            <person name="Pacheco R."/>
            <person name="Padilla G."/>
            <person name="Ferreira P."/>
            <person name="Barriuso J."/>
            <person name="Kellner H."/>
            <person name="Castanera R."/>
            <person name="Alfaro M."/>
            <person name="Ramirez L."/>
            <person name="Pisabarro A.G."/>
            <person name="Kuo A."/>
            <person name="Tritt A."/>
            <person name="Lipzen A."/>
            <person name="He G."/>
            <person name="Yan M."/>
            <person name="Ng V."/>
            <person name="Cullen D."/>
            <person name="Martin F."/>
            <person name="Rosso M.-N."/>
            <person name="Henrissat B."/>
            <person name="Hibbett D."/>
            <person name="Martinez A.T."/>
            <person name="Grigoriev I.V."/>
        </authorList>
    </citation>
    <scope>NUCLEOTIDE SEQUENCE</scope>
    <source>
        <strain evidence="3">AH 44721</strain>
    </source>
</reference>
<dbReference type="SUPFAM" id="SSF54768">
    <property type="entry name" value="dsRNA-binding domain-like"/>
    <property type="match status" value="1"/>
</dbReference>
<keyword evidence="1" id="KW-0694">RNA-binding</keyword>
<dbReference type="AlphaFoldDB" id="A0A9P5NXZ3"/>
<gene>
    <name evidence="3" type="ORF">CPB84DRAFT_1763793</name>
</gene>
<evidence type="ECO:0000259" key="2">
    <source>
        <dbReference type="PROSITE" id="PS50137"/>
    </source>
</evidence>
<comment type="caution">
    <text evidence="3">The sequence shown here is derived from an EMBL/GenBank/DDBJ whole genome shotgun (WGS) entry which is preliminary data.</text>
</comment>
<keyword evidence="4" id="KW-1185">Reference proteome</keyword>
<dbReference type="OrthoDB" id="112668at2759"/>
<dbReference type="GO" id="GO:0003723">
    <property type="term" value="F:RNA binding"/>
    <property type="evidence" value="ECO:0007669"/>
    <property type="project" value="UniProtKB-UniRule"/>
</dbReference>
<proteinExistence type="predicted"/>
<evidence type="ECO:0000313" key="3">
    <source>
        <dbReference type="EMBL" id="KAF8910482.1"/>
    </source>
</evidence>
<name>A0A9P5NXZ3_GYMJU</name>
<dbReference type="Proteomes" id="UP000724874">
    <property type="component" value="Unassembled WGS sequence"/>
</dbReference>
<dbReference type="CDD" id="cd10845">
    <property type="entry name" value="DSRM_RNAse_III_family"/>
    <property type="match status" value="1"/>
</dbReference>
<evidence type="ECO:0000313" key="4">
    <source>
        <dbReference type="Proteomes" id="UP000724874"/>
    </source>
</evidence>
<feature type="non-terminal residue" evidence="3">
    <location>
        <position position="83"/>
    </location>
</feature>
<sequence length="83" mass="9427">MATNYRNTVNNFCQYLHFPRPVYHEGNPQGPEHDPLWTSTVYIKDMKYGSGTGGSKDSARERAARAALVQLHTEKPGYLQLFP</sequence>
<dbReference type="SMART" id="SM00358">
    <property type="entry name" value="DSRM"/>
    <property type="match status" value="1"/>
</dbReference>
<protein>
    <recommendedName>
        <fullName evidence="2">DRBM domain-containing protein</fullName>
    </recommendedName>
</protein>